<dbReference type="AlphaFoldDB" id="A0A165V726"/>
<dbReference type="EMBL" id="KV425554">
    <property type="protein sequence ID" value="KZT29257.1"/>
    <property type="molecule type" value="Genomic_DNA"/>
</dbReference>
<feature type="compositionally biased region" description="Basic and acidic residues" evidence="1">
    <location>
        <begin position="316"/>
        <end position="325"/>
    </location>
</feature>
<feature type="compositionally biased region" description="Low complexity" evidence="1">
    <location>
        <begin position="326"/>
        <end position="341"/>
    </location>
</feature>
<sequence>MLANDDQPSQSASVDKGKARDLQNNSDKDIKPVDVIESENRTSHSNGISNGLSRIPRLFIQSKAPSSNSQGKGESYAPATLARYGIKVRDFAYESKLPPLPSIRLPPQPPSQVDGGPRLLKRARRDWDEEAPFWGGPSHGFPNHSAPPAQQGSNHKKAKPLERTPTELIETAQKDHATAMDVGGSPSGKANAKVAVSQPRREFVVDLSDYSSSQEPSSQSQDVEDCGINGNAKPLQGAPTLPNLHIPVSSARDRTPVMSSEDSEPYIVTPIVTPNGSLQFTDTDAAALQTGRPSGSRVETDDMDVSSVEGPSMSSQKDERNEKLHSSSSPMSPPSISGPLSDTTPNIRSENPFPLAPSSPFITGVRGRARNISTESSTAISGDAEPQRYFLRQRPDSRSPAPPAPSTARSRSKRRGVTPSAPMTTRTRSIRRTATPPRRRPATRPGAPTSANAGKSKEAPKTRRSNENRSTGR</sequence>
<evidence type="ECO:0000313" key="3">
    <source>
        <dbReference type="Proteomes" id="UP000076761"/>
    </source>
</evidence>
<dbReference type="InParanoid" id="A0A165V726"/>
<feature type="region of interest" description="Disordered" evidence="1">
    <location>
        <begin position="1"/>
        <end position="54"/>
    </location>
</feature>
<dbReference type="Proteomes" id="UP000076761">
    <property type="component" value="Unassembled WGS sequence"/>
</dbReference>
<name>A0A165V726_9AGAM</name>
<feature type="compositionally biased region" description="Low complexity" evidence="1">
    <location>
        <begin position="424"/>
        <end position="436"/>
    </location>
</feature>
<feature type="compositionally biased region" description="Polar residues" evidence="1">
    <location>
        <begin position="63"/>
        <end position="72"/>
    </location>
</feature>
<reference evidence="2 3" key="1">
    <citation type="journal article" date="2016" name="Mol. Biol. Evol.">
        <title>Comparative Genomics of Early-Diverging Mushroom-Forming Fungi Provides Insights into the Origins of Lignocellulose Decay Capabilities.</title>
        <authorList>
            <person name="Nagy L.G."/>
            <person name="Riley R."/>
            <person name="Tritt A."/>
            <person name="Adam C."/>
            <person name="Daum C."/>
            <person name="Floudas D."/>
            <person name="Sun H."/>
            <person name="Yadav J.S."/>
            <person name="Pangilinan J."/>
            <person name="Larsson K.H."/>
            <person name="Matsuura K."/>
            <person name="Barry K."/>
            <person name="Labutti K."/>
            <person name="Kuo R."/>
            <person name="Ohm R.A."/>
            <person name="Bhattacharya S.S."/>
            <person name="Shirouzu T."/>
            <person name="Yoshinaga Y."/>
            <person name="Martin F.M."/>
            <person name="Grigoriev I.V."/>
            <person name="Hibbett D.S."/>
        </authorList>
    </citation>
    <scope>NUCLEOTIDE SEQUENCE [LARGE SCALE GENOMIC DNA]</scope>
    <source>
        <strain evidence="2 3">HHB14362 ss-1</strain>
    </source>
</reference>
<evidence type="ECO:0000256" key="1">
    <source>
        <dbReference type="SAM" id="MobiDB-lite"/>
    </source>
</evidence>
<evidence type="ECO:0000313" key="2">
    <source>
        <dbReference type="EMBL" id="KZT29257.1"/>
    </source>
</evidence>
<proteinExistence type="predicted"/>
<feature type="compositionally biased region" description="Polar residues" evidence="1">
    <location>
        <begin position="272"/>
        <end position="282"/>
    </location>
</feature>
<feature type="compositionally biased region" description="Polar residues" evidence="1">
    <location>
        <begin position="371"/>
        <end position="380"/>
    </location>
</feature>
<accession>A0A165V726</accession>
<organism evidence="2 3">
    <name type="scientific">Neolentinus lepideus HHB14362 ss-1</name>
    <dbReference type="NCBI Taxonomy" id="1314782"/>
    <lineage>
        <taxon>Eukaryota</taxon>
        <taxon>Fungi</taxon>
        <taxon>Dikarya</taxon>
        <taxon>Basidiomycota</taxon>
        <taxon>Agaricomycotina</taxon>
        <taxon>Agaricomycetes</taxon>
        <taxon>Gloeophyllales</taxon>
        <taxon>Gloeophyllaceae</taxon>
        <taxon>Neolentinus</taxon>
    </lineage>
</organism>
<feature type="compositionally biased region" description="Polar residues" evidence="1">
    <location>
        <begin position="1"/>
        <end position="13"/>
    </location>
</feature>
<gene>
    <name evidence="2" type="ORF">NEOLEDRAFT_586182</name>
</gene>
<feature type="region of interest" description="Disordered" evidence="1">
    <location>
        <begin position="206"/>
        <end position="473"/>
    </location>
</feature>
<feature type="compositionally biased region" description="Low complexity" evidence="1">
    <location>
        <begin position="206"/>
        <end position="221"/>
    </location>
</feature>
<dbReference type="OrthoDB" id="3232876at2759"/>
<feature type="compositionally biased region" description="Basic and acidic residues" evidence="1">
    <location>
        <begin position="15"/>
        <end position="42"/>
    </location>
</feature>
<feature type="compositionally biased region" description="Pro residues" evidence="1">
    <location>
        <begin position="98"/>
        <end position="110"/>
    </location>
</feature>
<feature type="compositionally biased region" description="Basic and acidic residues" evidence="1">
    <location>
        <begin position="455"/>
        <end position="467"/>
    </location>
</feature>
<keyword evidence="3" id="KW-1185">Reference proteome</keyword>
<protein>
    <submittedName>
        <fullName evidence="2">Uncharacterized protein</fullName>
    </submittedName>
</protein>
<feature type="compositionally biased region" description="Polar residues" evidence="1">
    <location>
        <begin position="43"/>
        <end position="52"/>
    </location>
</feature>
<feature type="region of interest" description="Disordered" evidence="1">
    <location>
        <begin position="59"/>
        <end position="78"/>
    </location>
</feature>
<feature type="region of interest" description="Disordered" evidence="1">
    <location>
        <begin position="98"/>
        <end position="163"/>
    </location>
</feature>